<dbReference type="GO" id="GO:0005737">
    <property type="term" value="C:cytoplasm"/>
    <property type="evidence" value="ECO:0007669"/>
    <property type="project" value="TreeGrafter"/>
</dbReference>
<comment type="catalytic activity">
    <reaction evidence="2">
        <text>biotin + L-lysyl-[protein] + ATP = N(6)-biotinyl-L-lysyl-[protein] + AMP + diphosphate + H(+)</text>
        <dbReference type="Rhea" id="RHEA:11756"/>
        <dbReference type="Rhea" id="RHEA-COMP:9752"/>
        <dbReference type="Rhea" id="RHEA-COMP:10505"/>
        <dbReference type="ChEBI" id="CHEBI:15378"/>
        <dbReference type="ChEBI" id="CHEBI:29969"/>
        <dbReference type="ChEBI" id="CHEBI:30616"/>
        <dbReference type="ChEBI" id="CHEBI:33019"/>
        <dbReference type="ChEBI" id="CHEBI:57586"/>
        <dbReference type="ChEBI" id="CHEBI:83144"/>
        <dbReference type="ChEBI" id="CHEBI:456215"/>
        <dbReference type="EC" id="6.3.4.15"/>
    </reaction>
</comment>
<dbReference type="Proteomes" id="UP000006546">
    <property type="component" value="Chromosome"/>
</dbReference>
<feature type="binding site" evidence="2">
    <location>
        <position position="217"/>
    </location>
    <ligand>
        <name>biotin</name>
        <dbReference type="ChEBI" id="CHEBI:57586"/>
    </ligand>
</feature>
<dbReference type="Gene3D" id="3.30.930.10">
    <property type="entry name" value="Bira Bifunctional Protein, Domain 2"/>
    <property type="match status" value="1"/>
</dbReference>
<evidence type="ECO:0000259" key="3">
    <source>
        <dbReference type="PROSITE" id="PS51733"/>
    </source>
</evidence>
<dbReference type="InterPro" id="IPR004143">
    <property type="entry name" value="BPL_LPL_catalytic"/>
</dbReference>
<dbReference type="HOGENOM" id="CLU_051096_0_1_12"/>
<evidence type="ECO:0000313" key="4">
    <source>
        <dbReference type="EMBL" id="AEE17926.1"/>
    </source>
</evidence>
<dbReference type="eggNOG" id="COG0340">
    <property type="taxonomic scope" value="Bacteria"/>
</dbReference>
<dbReference type="NCBIfam" id="TIGR00121">
    <property type="entry name" value="birA_ligase"/>
    <property type="match status" value="1"/>
</dbReference>
<dbReference type="Gene3D" id="2.30.30.100">
    <property type="match status" value="1"/>
</dbReference>
<name>F4LNG8_TREBD</name>
<dbReference type="GO" id="GO:0005524">
    <property type="term" value="F:ATP binding"/>
    <property type="evidence" value="ECO:0007669"/>
    <property type="project" value="UniProtKB-UniRule"/>
</dbReference>
<dbReference type="GO" id="GO:0003677">
    <property type="term" value="F:DNA binding"/>
    <property type="evidence" value="ECO:0007669"/>
    <property type="project" value="UniProtKB-UniRule"/>
</dbReference>
<keyword evidence="5" id="KW-1185">Reference proteome</keyword>
<comment type="function">
    <text evidence="2">Acts both as a biotin--[acetyl-CoA-carboxylase] ligase and a repressor.</text>
</comment>
<feature type="binding site" evidence="2">
    <location>
        <begin position="107"/>
        <end position="109"/>
    </location>
    <ligand>
        <name>biotin</name>
        <dbReference type="ChEBI" id="CHEBI:57586"/>
    </ligand>
</feature>
<keyword evidence="2" id="KW-0547">Nucleotide-binding</keyword>
<dbReference type="Pfam" id="PF03099">
    <property type="entry name" value="BPL_LplA_LipB"/>
    <property type="match status" value="1"/>
</dbReference>
<dbReference type="SUPFAM" id="SSF46785">
    <property type="entry name" value="Winged helix' DNA-binding domain"/>
    <property type="match status" value="1"/>
</dbReference>
<keyword evidence="2" id="KW-0678">Repressor</keyword>
<keyword evidence="2" id="KW-0804">Transcription</keyword>
<dbReference type="STRING" id="906968.Trebr_2520"/>
<sequence>MKTKDRILSILREADGAVVSGEDLAERCGVSRTAVWKAVSALRSDGYVLEAGTNRGYRLVREGESLDASLIERRAASLCSTASLCGAAQGSRTDFSGKVRVFGVTDSTNSEAKKALSGAAFVHTADGSLSAEGRALHGSAFFAETQTAGRGRLGRPFYSPSHTGLYVSLVYVPAGGVHEPALLTASAAVGVCRALSRVYGVDARIKWVNDVFLHGKKICGILTEGVSNFETGIIEAAVVGIGVNIAESGDGFPDQIARVAGTVLPSAGDEPAAASGGLRRNELAAALVYEVMRALDESGGYAAESATAERTAVDTGASVNPVMREYRERSLFTGGQELTVFPLAGDASSGYAARFVSIDDGARLIVELPDGTRRALGSGEVTLRSARVAQ</sequence>
<organism evidence="4 5">
    <name type="scientific">Treponema brennaborense (strain DSM 12168 / CIP 105900 / DD5/3)</name>
    <dbReference type="NCBI Taxonomy" id="906968"/>
    <lineage>
        <taxon>Bacteria</taxon>
        <taxon>Pseudomonadati</taxon>
        <taxon>Spirochaetota</taxon>
        <taxon>Spirochaetia</taxon>
        <taxon>Spirochaetales</taxon>
        <taxon>Treponemataceae</taxon>
        <taxon>Treponema</taxon>
    </lineage>
</organism>
<keyword evidence="2" id="KW-0067">ATP-binding</keyword>
<dbReference type="CDD" id="cd16442">
    <property type="entry name" value="BPL"/>
    <property type="match status" value="1"/>
</dbReference>
<dbReference type="RefSeq" id="WP_013759627.1">
    <property type="nucleotide sequence ID" value="NC_015500.1"/>
</dbReference>
<dbReference type="KEGG" id="tbe:Trebr_2520"/>
<keyword evidence="1 2" id="KW-0436">Ligase</keyword>
<dbReference type="SUPFAM" id="SSF55681">
    <property type="entry name" value="Class II aaRS and biotin synthetases"/>
    <property type="match status" value="1"/>
</dbReference>
<dbReference type="EMBL" id="CP002696">
    <property type="protein sequence ID" value="AEE17926.1"/>
    <property type="molecule type" value="Genomic_DNA"/>
</dbReference>
<reference evidence="5" key="1">
    <citation type="submission" date="2011-04" db="EMBL/GenBank/DDBJ databases">
        <title>The complete genome of Treponema brennaborense DSM 12168.</title>
        <authorList>
            <person name="Lucas S."/>
            <person name="Han J."/>
            <person name="Lapidus A."/>
            <person name="Bruce D."/>
            <person name="Goodwin L."/>
            <person name="Pitluck S."/>
            <person name="Peters L."/>
            <person name="Kyrpides N."/>
            <person name="Mavromatis K."/>
            <person name="Ivanova N."/>
            <person name="Mikhailova N."/>
            <person name="Pagani I."/>
            <person name="Teshima H."/>
            <person name="Detter J.C."/>
            <person name="Tapia R."/>
            <person name="Han C."/>
            <person name="Land M."/>
            <person name="Hauser L."/>
            <person name="Markowitz V."/>
            <person name="Cheng J.-F."/>
            <person name="Hugenholtz P."/>
            <person name="Woyke T."/>
            <person name="Wu D."/>
            <person name="Gronow S."/>
            <person name="Wellnitz S."/>
            <person name="Brambilla E."/>
            <person name="Klenk H.-P."/>
            <person name="Eisen J.A."/>
        </authorList>
    </citation>
    <scope>NUCLEOTIDE SEQUENCE [LARGE SCALE GENOMIC DNA]</scope>
    <source>
        <strain evidence="5">DSM 12168 / CIP 105900 / DD5/3</strain>
    </source>
</reference>
<dbReference type="InterPro" id="IPR036390">
    <property type="entry name" value="WH_DNA-bd_sf"/>
</dbReference>
<proteinExistence type="inferred from homology"/>
<dbReference type="InterPro" id="IPR004408">
    <property type="entry name" value="Biotin_CoA_COase_ligase"/>
</dbReference>
<gene>
    <name evidence="2" type="primary">birA</name>
    <name evidence="4" type="ordered locus">Trebr_2520</name>
</gene>
<feature type="binding site" evidence="2">
    <location>
        <begin position="150"/>
        <end position="152"/>
    </location>
    <ligand>
        <name>biotin</name>
        <dbReference type="ChEBI" id="CHEBI:57586"/>
    </ligand>
</feature>
<dbReference type="Gene3D" id="1.10.10.10">
    <property type="entry name" value="Winged helix-like DNA-binding domain superfamily/Winged helix DNA-binding domain"/>
    <property type="match status" value="1"/>
</dbReference>
<dbReference type="GO" id="GO:0006355">
    <property type="term" value="P:regulation of DNA-templated transcription"/>
    <property type="evidence" value="ECO:0007669"/>
    <property type="project" value="UniProtKB-UniRule"/>
</dbReference>
<accession>F4LNG8</accession>
<evidence type="ECO:0000313" key="5">
    <source>
        <dbReference type="Proteomes" id="UP000006546"/>
    </source>
</evidence>
<feature type="DNA-binding region" description="H-T-H motif" evidence="2">
    <location>
        <begin position="21"/>
        <end position="40"/>
    </location>
</feature>
<keyword evidence="2" id="KW-0238">DNA-binding</keyword>
<dbReference type="InterPro" id="IPR045864">
    <property type="entry name" value="aa-tRNA-synth_II/BPL/LPL"/>
</dbReference>
<dbReference type="AlphaFoldDB" id="F4LNG8"/>
<feature type="binding site" evidence="2">
    <location>
        <position position="146"/>
    </location>
    <ligand>
        <name>biotin</name>
        <dbReference type="ChEBI" id="CHEBI:57586"/>
    </ligand>
</feature>
<evidence type="ECO:0000256" key="1">
    <source>
        <dbReference type="ARBA" id="ARBA00022598"/>
    </source>
</evidence>
<keyword evidence="2" id="KW-0092">Biotin</keyword>
<dbReference type="CDD" id="cd00090">
    <property type="entry name" value="HTH_ARSR"/>
    <property type="match status" value="1"/>
</dbReference>
<dbReference type="InterPro" id="IPR013196">
    <property type="entry name" value="HTH_11"/>
</dbReference>
<dbReference type="GO" id="GO:0004077">
    <property type="term" value="F:biotin--[biotin carboxyl-carrier protein] ligase activity"/>
    <property type="evidence" value="ECO:0007669"/>
    <property type="project" value="UniProtKB-UniRule"/>
</dbReference>
<dbReference type="InterPro" id="IPR036388">
    <property type="entry name" value="WH-like_DNA-bd_sf"/>
</dbReference>
<dbReference type="PROSITE" id="PS51733">
    <property type="entry name" value="BPL_LPL_CATALYTIC"/>
    <property type="match status" value="1"/>
</dbReference>
<keyword evidence="2" id="KW-0805">Transcription regulation</keyword>
<comment type="similarity">
    <text evidence="2">Belongs to the biotin--protein ligase family.</text>
</comment>
<dbReference type="HAMAP" id="MF_00978">
    <property type="entry name" value="Bifunct_BirA"/>
    <property type="match status" value="1"/>
</dbReference>
<dbReference type="eggNOG" id="COG1654">
    <property type="taxonomic scope" value="Bacteria"/>
</dbReference>
<protein>
    <recommendedName>
        <fullName evidence="2">Bifunctional ligase/repressor BirA</fullName>
    </recommendedName>
    <alternativeName>
        <fullName evidence="2">Biotin--[acetyl-CoA-carboxylase] ligase</fullName>
        <ecNumber evidence="2">6.3.4.15</ecNumber>
    </alternativeName>
    <alternativeName>
        <fullName evidence="2">Biotin--protein ligase</fullName>
    </alternativeName>
    <alternativeName>
        <fullName evidence="2">Biotin-[acetyl-CoA carboxylase] synthetase</fullName>
    </alternativeName>
</protein>
<evidence type="ECO:0000256" key="2">
    <source>
        <dbReference type="HAMAP-Rule" id="MF_00978"/>
    </source>
</evidence>
<dbReference type="PANTHER" id="PTHR12835">
    <property type="entry name" value="BIOTIN PROTEIN LIGASE"/>
    <property type="match status" value="1"/>
</dbReference>
<dbReference type="InterPro" id="IPR030855">
    <property type="entry name" value="Bifunct_BirA"/>
</dbReference>
<feature type="domain" description="BPL/LPL catalytic" evidence="3">
    <location>
        <begin position="107"/>
        <end position="299"/>
    </location>
</feature>
<dbReference type="InterPro" id="IPR011991">
    <property type="entry name" value="ArsR-like_HTH"/>
</dbReference>
<dbReference type="Pfam" id="PF08279">
    <property type="entry name" value="HTH_11"/>
    <property type="match status" value="1"/>
</dbReference>
<dbReference type="EC" id="6.3.4.15" evidence="2"/>
<dbReference type="PANTHER" id="PTHR12835:SF5">
    <property type="entry name" value="BIOTIN--PROTEIN LIGASE"/>
    <property type="match status" value="1"/>
</dbReference>